<keyword evidence="2" id="KW-0904">Protein phosphatase</keyword>
<dbReference type="Proteomes" id="UP000239899">
    <property type="component" value="Unassembled WGS sequence"/>
</dbReference>
<dbReference type="CDD" id="cd14526">
    <property type="entry name" value="DSP_laforin-like"/>
    <property type="match status" value="1"/>
</dbReference>
<dbReference type="InterPro" id="IPR052832">
    <property type="entry name" value="Starch-Glucan_Phosphatase"/>
</dbReference>
<organism evidence="7 8">
    <name type="scientific">Chlorella sorokiniana</name>
    <name type="common">Freshwater green alga</name>
    <dbReference type="NCBI Taxonomy" id="3076"/>
    <lineage>
        <taxon>Eukaryota</taxon>
        <taxon>Viridiplantae</taxon>
        <taxon>Chlorophyta</taxon>
        <taxon>core chlorophytes</taxon>
        <taxon>Trebouxiophyceae</taxon>
        <taxon>Chlorellales</taxon>
        <taxon>Chlorellaceae</taxon>
        <taxon>Chlorella clade</taxon>
        <taxon>Chlorella</taxon>
    </lineage>
</organism>
<dbReference type="AlphaFoldDB" id="A0A2P6TQQ5"/>
<dbReference type="GO" id="GO:2001070">
    <property type="term" value="F:starch binding"/>
    <property type="evidence" value="ECO:0007669"/>
    <property type="project" value="TreeGrafter"/>
</dbReference>
<evidence type="ECO:0000256" key="4">
    <source>
        <dbReference type="SAM" id="MobiDB-lite"/>
    </source>
</evidence>
<dbReference type="InterPro" id="IPR045204">
    <property type="entry name" value="DSP_laforin-like"/>
</dbReference>
<dbReference type="CDD" id="cd02859">
    <property type="entry name" value="E_set_AMPKbeta_like_N"/>
    <property type="match status" value="1"/>
</dbReference>
<evidence type="ECO:0000259" key="6">
    <source>
        <dbReference type="PROSITE" id="PS50056"/>
    </source>
</evidence>
<dbReference type="GO" id="GO:0005983">
    <property type="term" value="P:starch catabolic process"/>
    <property type="evidence" value="ECO:0007669"/>
    <property type="project" value="TreeGrafter"/>
</dbReference>
<dbReference type="InterPro" id="IPR032640">
    <property type="entry name" value="AMPK1_CBM"/>
</dbReference>
<feature type="region of interest" description="Disordered" evidence="4">
    <location>
        <begin position="374"/>
        <end position="394"/>
    </location>
</feature>
<dbReference type="PROSITE" id="PS50054">
    <property type="entry name" value="TYR_PHOSPHATASE_DUAL"/>
    <property type="match status" value="1"/>
</dbReference>
<feature type="region of interest" description="Disordered" evidence="4">
    <location>
        <begin position="41"/>
        <end position="60"/>
    </location>
</feature>
<protein>
    <submittedName>
        <fullName evidence="7">Phosphoglucan phosphatase amyloplastic</fullName>
    </submittedName>
</protein>
<name>A0A2P6TQQ5_CHLSO</name>
<dbReference type="InterPro" id="IPR014756">
    <property type="entry name" value="Ig_E-set"/>
</dbReference>
<dbReference type="GO" id="GO:0004721">
    <property type="term" value="F:phosphoprotein phosphatase activity"/>
    <property type="evidence" value="ECO:0007669"/>
    <property type="project" value="UniProtKB-KW"/>
</dbReference>
<dbReference type="PANTHER" id="PTHR46642">
    <property type="entry name" value="DUAL SPECIFICITY PHOSPHATASE, SUBGROUP, CATALYTIC DOMAIN"/>
    <property type="match status" value="1"/>
</dbReference>
<dbReference type="InterPro" id="IPR020422">
    <property type="entry name" value="TYR_PHOSPHATASE_DUAL_dom"/>
</dbReference>
<feature type="domain" description="Tyrosine specific protein phosphatases" evidence="6">
    <location>
        <begin position="173"/>
        <end position="231"/>
    </location>
</feature>
<dbReference type="PROSITE" id="PS50056">
    <property type="entry name" value="TYR_PHOSPHATASE_2"/>
    <property type="match status" value="1"/>
</dbReference>
<evidence type="ECO:0000256" key="1">
    <source>
        <dbReference type="ARBA" id="ARBA00022801"/>
    </source>
</evidence>
<dbReference type="Pfam" id="PF00782">
    <property type="entry name" value="DSPc"/>
    <property type="match status" value="1"/>
</dbReference>
<dbReference type="GO" id="GO:0019203">
    <property type="term" value="F:carbohydrate phosphatase activity"/>
    <property type="evidence" value="ECO:0007669"/>
    <property type="project" value="InterPro"/>
</dbReference>
<reference evidence="7 8" key="1">
    <citation type="journal article" date="2018" name="Plant J.">
        <title>Genome sequences of Chlorella sorokiniana UTEX 1602 and Micractinium conductrix SAG 241.80: implications to maltose excretion by a green alga.</title>
        <authorList>
            <person name="Arriola M.B."/>
            <person name="Velmurugan N."/>
            <person name="Zhang Y."/>
            <person name="Plunkett M.H."/>
            <person name="Hondzo H."/>
            <person name="Barney B.M."/>
        </authorList>
    </citation>
    <scope>NUCLEOTIDE SEQUENCE [LARGE SCALE GENOMIC DNA]</scope>
    <source>
        <strain evidence="8">UTEX 1602</strain>
    </source>
</reference>
<evidence type="ECO:0000256" key="2">
    <source>
        <dbReference type="ARBA" id="ARBA00022912"/>
    </source>
</evidence>
<evidence type="ECO:0000313" key="8">
    <source>
        <dbReference type="Proteomes" id="UP000239899"/>
    </source>
</evidence>
<dbReference type="InterPro" id="IPR000340">
    <property type="entry name" value="Dual-sp_phosphatase_cat-dom"/>
</dbReference>
<proteinExistence type="predicted"/>
<dbReference type="InterPro" id="IPR000387">
    <property type="entry name" value="Tyr_Pase_dom"/>
</dbReference>
<keyword evidence="1" id="KW-0378">Hydrolase</keyword>
<dbReference type="SUPFAM" id="SSF52799">
    <property type="entry name" value="(Phosphotyrosine protein) phosphatases II"/>
    <property type="match status" value="1"/>
</dbReference>
<feature type="domain" description="Tyrosine-protein phosphatase" evidence="5">
    <location>
        <begin position="95"/>
        <end position="253"/>
    </location>
</feature>
<dbReference type="Gene3D" id="3.90.190.10">
    <property type="entry name" value="Protein tyrosine phosphatase superfamily"/>
    <property type="match status" value="1"/>
</dbReference>
<comment type="caution">
    <text evidence="7">The sequence shown here is derived from an EMBL/GenBank/DDBJ whole genome shotgun (WGS) entry which is preliminary data.</text>
</comment>
<keyword evidence="8" id="KW-1185">Reference proteome</keyword>
<dbReference type="GO" id="GO:0009507">
    <property type="term" value="C:chloroplast"/>
    <property type="evidence" value="ECO:0007669"/>
    <property type="project" value="TreeGrafter"/>
</dbReference>
<dbReference type="SUPFAM" id="SSF81296">
    <property type="entry name" value="E set domains"/>
    <property type="match status" value="1"/>
</dbReference>
<accession>A0A2P6TQQ5</accession>
<evidence type="ECO:0000256" key="3">
    <source>
        <dbReference type="ARBA" id="ARBA00023277"/>
    </source>
</evidence>
<evidence type="ECO:0000313" key="7">
    <source>
        <dbReference type="EMBL" id="PRW56399.1"/>
    </source>
</evidence>
<keyword evidence="3" id="KW-0119">Carbohydrate metabolism</keyword>
<dbReference type="EMBL" id="LHPG02000008">
    <property type="protein sequence ID" value="PRW56399.1"/>
    <property type="molecule type" value="Genomic_DNA"/>
</dbReference>
<feature type="compositionally biased region" description="Low complexity" evidence="4">
    <location>
        <begin position="383"/>
        <end position="394"/>
    </location>
</feature>
<dbReference type="Pfam" id="PF16561">
    <property type="entry name" value="AMPK1_CBM"/>
    <property type="match status" value="1"/>
</dbReference>
<evidence type="ECO:0000259" key="5">
    <source>
        <dbReference type="PROSITE" id="PS50054"/>
    </source>
</evidence>
<gene>
    <name evidence="7" type="ORF">C2E21_4527</name>
</gene>
<dbReference type="PANTHER" id="PTHR46642:SF3">
    <property type="entry name" value="PHOSPHOGLUCAN PHOSPHATASE DSP4, CHLOROPLASTIC"/>
    <property type="match status" value="1"/>
</dbReference>
<dbReference type="InterPro" id="IPR013783">
    <property type="entry name" value="Ig-like_fold"/>
</dbReference>
<dbReference type="InterPro" id="IPR029021">
    <property type="entry name" value="Prot-tyrosine_phosphatase-like"/>
</dbReference>
<dbReference type="Gene3D" id="2.60.40.10">
    <property type="entry name" value="Immunoglobulins"/>
    <property type="match status" value="1"/>
</dbReference>
<sequence>MSQCIARASTAPCLSSRAACRQQRAPGCSNTRHAVQRVSQQWRAASTAEHHADHPPTVLKTGDEDVEELSQEYTDVMQQRMGSATLTYRHEDGMNYNRILDDLIVGSCLQTPDDLDTIADGEGVRTVMCLQEDSDMAYFDLDIAPILERCTARSDVRHVRHRIRDFDPFSLRMELPGAVAALAQSATTNGGTAYVHCTAGLGRAPATALAWMWWFKDWHLEDAYEHLTGIRACKPRVQAIREAAADVLYGEPPTPVLITLPRYGIEGVPQVAGLDVGWGQQLDMAVDQRFPHRFALTRHLPPGMYQFKFIIDGRWGYAPNCPTRMDGDNMNNWVAVPYANQARDVQEARQRLLTPGGRLTDEERSRIRQLLSELQATGGGTTGNLSSTDSSSSE</sequence>
<dbReference type="STRING" id="3076.A0A2P6TQQ5"/>
<dbReference type="OrthoDB" id="273181at2759"/>